<evidence type="ECO:0000256" key="1">
    <source>
        <dbReference type="SAM" id="Coils"/>
    </source>
</evidence>
<evidence type="ECO:0000313" key="4">
    <source>
        <dbReference type="Proteomes" id="UP000184604"/>
    </source>
</evidence>
<evidence type="ECO:0000313" key="3">
    <source>
        <dbReference type="EMBL" id="APM39140.1"/>
    </source>
</evidence>
<sequence length="155" mass="17795">MDINIEAKKLKDNRLLKTEEEIRNFEQAVENIISMKDVNNIKYLCLGFDDSTEHDEVMFGLIHAIESYDKMFGAEEALAKLAEAIPDMYPHAKEWVKVLHKRILNDAPSRKIYVKVISNSDSSIKKTVIDLFSDIMEKNPSKFEMAVNEFLAGLN</sequence>
<dbReference type="InterPro" id="IPR029084">
    <property type="entry name" value="Imm30"/>
</dbReference>
<reference evidence="3 4" key="1">
    <citation type="submission" date="2016-12" db="EMBL/GenBank/DDBJ databases">
        <title>Complete genome sequence of Clostridium kluyveri JZZ isolated from the pit mud of a Chinese flavor liquor-making factory.</title>
        <authorList>
            <person name="Wang Y."/>
        </authorList>
    </citation>
    <scope>NUCLEOTIDE SEQUENCE [LARGE SCALE GENOMIC DNA]</scope>
    <source>
        <strain evidence="3 4">JZZ</strain>
    </source>
</reference>
<feature type="coiled-coil region" evidence="1">
    <location>
        <begin position="8"/>
        <end position="35"/>
    </location>
</feature>
<feature type="domain" description="Immunity protein 30" evidence="2">
    <location>
        <begin position="12"/>
        <end position="113"/>
    </location>
</feature>
<keyword evidence="1" id="KW-0175">Coiled coil</keyword>
<evidence type="ECO:0000259" key="2">
    <source>
        <dbReference type="Pfam" id="PF15565"/>
    </source>
</evidence>
<dbReference type="OrthoDB" id="7009327at2"/>
<dbReference type="AlphaFoldDB" id="A0A1L5F8J7"/>
<name>A0A1L5F8J7_CLOKL</name>
<proteinExistence type="predicted"/>
<dbReference type="EMBL" id="CP018335">
    <property type="protein sequence ID" value="APM39140.1"/>
    <property type="molecule type" value="Genomic_DNA"/>
</dbReference>
<protein>
    <recommendedName>
        <fullName evidence="2">Immunity protein 30 domain-containing protein</fullName>
    </recommendedName>
</protein>
<dbReference type="Proteomes" id="UP000184604">
    <property type="component" value="Chromosome"/>
</dbReference>
<organism evidence="3 4">
    <name type="scientific">Clostridium kluyveri</name>
    <dbReference type="NCBI Taxonomy" id="1534"/>
    <lineage>
        <taxon>Bacteria</taxon>
        <taxon>Bacillati</taxon>
        <taxon>Bacillota</taxon>
        <taxon>Clostridia</taxon>
        <taxon>Eubacteriales</taxon>
        <taxon>Clostridiaceae</taxon>
        <taxon>Clostridium</taxon>
    </lineage>
</organism>
<dbReference type="Pfam" id="PF15565">
    <property type="entry name" value="Imm30"/>
    <property type="match status" value="1"/>
</dbReference>
<dbReference type="RefSeq" id="WP_073538776.1">
    <property type="nucleotide sequence ID" value="NZ_CP018335.1"/>
</dbReference>
<accession>A0A1L5F8J7</accession>
<gene>
    <name evidence="3" type="ORF">BS101_10475</name>
</gene>